<dbReference type="SMART" id="SM00829">
    <property type="entry name" value="PKS_ER"/>
    <property type="match status" value="1"/>
</dbReference>
<proteinExistence type="inferred from homology"/>
<comment type="caution">
    <text evidence="6">The sequence shown here is derived from an EMBL/GenBank/DDBJ whole genome shotgun (WGS) entry which is preliminary data.</text>
</comment>
<protein>
    <submittedName>
        <fullName evidence="6">Zinc-binding dehydrogenase</fullName>
    </submittedName>
</protein>
<dbReference type="InterPro" id="IPR011032">
    <property type="entry name" value="GroES-like_sf"/>
</dbReference>
<name>A0ABS6KD05_9FIRM</name>
<evidence type="ECO:0000256" key="4">
    <source>
        <dbReference type="RuleBase" id="RU361277"/>
    </source>
</evidence>
<evidence type="ECO:0000256" key="3">
    <source>
        <dbReference type="ARBA" id="ARBA00023002"/>
    </source>
</evidence>
<evidence type="ECO:0000259" key="5">
    <source>
        <dbReference type="SMART" id="SM00829"/>
    </source>
</evidence>
<comment type="cofactor">
    <cofactor evidence="4">
        <name>Zn(2+)</name>
        <dbReference type="ChEBI" id="CHEBI:29105"/>
    </cofactor>
</comment>
<dbReference type="Proteomes" id="UP001314681">
    <property type="component" value="Unassembled WGS sequence"/>
</dbReference>
<dbReference type="InterPro" id="IPR013154">
    <property type="entry name" value="ADH-like_N"/>
</dbReference>
<keyword evidence="1 4" id="KW-0479">Metal-binding</keyword>
<dbReference type="InterPro" id="IPR013149">
    <property type="entry name" value="ADH-like_C"/>
</dbReference>
<feature type="domain" description="Enoyl reductase (ER)" evidence="5">
    <location>
        <begin position="8"/>
        <end position="338"/>
    </location>
</feature>
<keyword evidence="3" id="KW-0560">Oxidoreductase</keyword>
<keyword evidence="2 4" id="KW-0862">Zinc</keyword>
<dbReference type="SUPFAM" id="SSF50129">
    <property type="entry name" value="GroES-like"/>
    <property type="match status" value="1"/>
</dbReference>
<reference evidence="6 7" key="1">
    <citation type="submission" date="2021-06" db="EMBL/GenBank/DDBJ databases">
        <title>Description of novel taxa of the family Lachnospiraceae.</title>
        <authorList>
            <person name="Chaplin A.V."/>
            <person name="Sokolova S.R."/>
            <person name="Pikina A.P."/>
            <person name="Korzhanova M."/>
            <person name="Belova V."/>
            <person name="Korostin D."/>
            <person name="Efimov B.A."/>
        </authorList>
    </citation>
    <scope>NUCLEOTIDE SEQUENCE [LARGE SCALE GENOMIC DNA]</scope>
    <source>
        <strain evidence="6 7">ASD4241</strain>
    </source>
</reference>
<dbReference type="Gene3D" id="3.40.50.720">
    <property type="entry name" value="NAD(P)-binding Rossmann-like Domain"/>
    <property type="match status" value="1"/>
</dbReference>
<dbReference type="Pfam" id="PF08240">
    <property type="entry name" value="ADH_N"/>
    <property type="match status" value="1"/>
</dbReference>
<accession>A0ABS6KD05</accession>
<dbReference type="SUPFAM" id="SSF51735">
    <property type="entry name" value="NAD(P)-binding Rossmann-fold domains"/>
    <property type="match status" value="1"/>
</dbReference>
<keyword evidence="7" id="KW-1185">Reference proteome</keyword>
<dbReference type="RefSeq" id="WP_238727407.1">
    <property type="nucleotide sequence ID" value="NZ_JAHQCX010000019.1"/>
</dbReference>
<evidence type="ECO:0000256" key="2">
    <source>
        <dbReference type="ARBA" id="ARBA00022833"/>
    </source>
</evidence>
<dbReference type="InterPro" id="IPR002328">
    <property type="entry name" value="ADH_Zn_CS"/>
</dbReference>
<gene>
    <name evidence="6" type="ORF">KTH90_20605</name>
</gene>
<dbReference type="InterPro" id="IPR020843">
    <property type="entry name" value="ER"/>
</dbReference>
<dbReference type="EMBL" id="JAHQCX010000019">
    <property type="protein sequence ID" value="MBU9728404.1"/>
    <property type="molecule type" value="Genomic_DNA"/>
</dbReference>
<evidence type="ECO:0000313" key="7">
    <source>
        <dbReference type="Proteomes" id="UP001314681"/>
    </source>
</evidence>
<sequence length="341" mass="37069">MKGLVTDGRGGIFLREDIPMPEMGEYDALVKTVGCGICNGTDLKLAKGHLKGFGTYPAVLGHEAVGRVIRTGRKVKNYRLDDIVLRSELPDSGQYYSLWGGFSEYALVTDCEAMEADGIPVRDAGAWSKTVVPAGIDSTDACMLITLEEIYSALKRLDMRPGLDVVIAGCGPVGIAMANLCRIMGAGKILLGGHHLARMQKALQLGADVAVNTREEDLTSRIREEMGKADLFIDAVGNGAVLSHGLRSVKPEGVIGIYGIGLHSTQAVAWEDADYCWEIRSVQWPDYEHLVTIQTEAAALVLDGQLSLSDYVTHRIPVEDYERGFELVKNREGLKVVLTFD</sequence>
<organism evidence="6 7">
    <name type="scientific">Diplocloster modestus</name>
    <dbReference type="NCBI Taxonomy" id="2850322"/>
    <lineage>
        <taxon>Bacteria</taxon>
        <taxon>Bacillati</taxon>
        <taxon>Bacillota</taxon>
        <taxon>Clostridia</taxon>
        <taxon>Lachnospirales</taxon>
        <taxon>Lachnospiraceae</taxon>
        <taxon>Diplocloster</taxon>
    </lineage>
</organism>
<comment type="similarity">
    <text evidence="4">Belongs to the zinc-containing alcohol dehydrogenase family.</text>
</comment>
<evidence type="ECO:0000313" key="6">
    <source>
        <dbReference type="EMBL" id="MBU9728404.1"/>
    </source>
</evidence>
<dbReference type="Pfam" id="PF00107">
    <property type="entry name" value="ADH_zinc_N"/>
    <property type="match status" value="1"/>
</dbReference>
<dbReference type="InterPro" id="IPR036291">
    <property type="entry name" value="NAD(P)-bd_dom_sf"/>
</dbReference>
<evidence type="ECO:0000256" key="1">
    <source>
        <dbReference type="ARBA" id="ARBA00022723"/>
    </source>
</evidence>
<dbReference type="InterPro" id="IPR050129">
    <property type="entry name" value="Zn_alcohol_dh"/>
</dbReference>
<dbReference type="PANTHER" id="PTHR43401">
    <property type="entry name" value="L-THREONINE 3-DEHYDROGENASE"/>
    <property type="match status" value="1"/>
</dbReference>
<dbReference type="PROSITE" id="PS00059">
    <property type="entry name" value="ADH_ZINC"/>
    <property type="match status" value="1"/>
</dbReference>
<dbReference type="Gene3D" id="3.90.180.10">
    <property type="entry name" value="Medium-chain alcohol dehydrogenases, catalytic domain"/>
    <property type="match status" value="1"/>
</dbReference>
<dbReference type="PANTHER" id="PTHR43401:SF2">
    <property type="entry name" value="L-THREONINE 3-DEHYDROGENASE"/>
    <property type="match status" value="1"/>
</dbReference>